<sequence length="298" mass="34419">MDINAVTLKLKTMYSTLKAMATFAKHFNSETNNLSQVRVRLEELPSISEKFEELQSLKEELEKRADDVVMDERSNFRERFYDVKASLMHILETEESKKSETSSPSYSITSNQVNTNIMKLPPIELPQFSGDWKDWTSFIDSFNVYFHNNKDMAPVHKLHFLKACLQGQAKDIIKSLPTTSDNYQQAYDIVTARYENKGAIIQSHIRALFDTPKIQIASAAQLQGLYHHITSNISALQALDKPIESWDAWLVTLICNRMDRLTVGEWHVQYKKKDLPEFKELKVFLFNRIAAYEAGEIN</sequence>
<organism evidence="2 3">
    <name type="scientific">Thalictrum thalictroides</name>
    <name type="common">Rue-anemone</name>
    <name type="synonym">Anemone thalictroides</name>
    <dbReference type="NCBI Taxonomy" id="46969"/>
    <lineage>
        <taxon>Eukaryota</taxon>
        <taxon>Viridiplantae</taxon>
        <taxon>Streptophyta</taxon>
        <taxon>Embryophyta</taxon>
        <taxon>Tracheophyta</taxon>
        <taxon>Spermatophyta</taxon>
        <taxon>Magnoliopsida</taxon>
        <taxon>Ranunculales</taxon>
        <taxon>Ranunculaceae</taxon>
        <taxon>Thalictroideae</taxon>
        <taxon>Thalictrum</taxon>
    </lineage>
</organism>
<keyword evidence="3" id="KW-1185">Reference proteome</keyword>
<evidence type="ECO:0000256" key="1">
    <source>
        <dbReference type="SAM" id="Coils"/>
    </source>
</evidence>
<evidence type="ECO:0000313" key="2">
    <source>
        <dbReference type="EMBL" id="KAF5194316.1"/>
    </source>
</evidence>
<keyword evidence="1" id="KW-0175">Coiled coil</keyword>
<dbReference type="PANTHER" id="PTHR22954:SF3">
    <property type="entry name" value="PROTEIN CBG08539"/>
    <property type="match status" value="1"/>
</dbReference>
<reference evidence="2 3" key="1">
    <citation type="submission" date="2020-06" db="EMBL/GenBank/DDBJ databases">
        <title>Transcriptomic and genomic resources for Thalictrum thalictroides and T. hernandezii: Facilitating candidate gene discovery in an emerging model plant lineage.</title>
        <authorList>
            <person name="Arias T."/>
            <person name="Riano-Pachon D.M."/>
            <person name="Di Stilio V.S."/>
        </authorList>
    </citation>
    <scope>NUCLEOTIDE SEQUENCE [LARGE SCALE GENOMIC DNA]</scope>
    <source>
        <strain evidence="3">cv. WT478/WT964</strain>
        <tissue evidence="2">Leaves</tissue>
    </source>
</reference>
<feature type="non-terminal residue" evidence="2">
    <location>
        <position position="298"/>
    </location>
</feature>
<proteinExistence type="predicted"/>
<dbReference type="EMBL" id="JABWDY010018884">
    <property type="protein sequence ID" value="KAF5194316.1"/>
    <property type="molecule type" value="Genomic_DNA"/>
</dbReference>
<gene>
    <name evidence="2" type="ORF">FRX31_016097</name>
</gene>
<dbReference type="InterPro" id="IPR005312">
    <property type="entry name" value="DUF1759"/>
</dbReference>
<dbReference type="OrthoDB" id="6625910at2759"/>
<evidence type="ECO:0000313" key="3">
    <source>
        <dbReference type="Proteomes" id="UP000554482"/>
    </source>
</evidence>
<comment type="caution">
    <text evidence="2">The sequence shown here is derived from an EMBL/GenBank/DDBJ whole genome shotgun (WGS) entry which is preliminary data.</text>
</comment>
<dbReference type="AlphaFoldDB" id="A0A7J6WA63"/>
<name>A0A7J6WA63_THATH</name>
<accession>A0A7J6WA63</accession>
<protein>
    <submittedName>
        <fullName evidence="2">Gag-pol polyprotein</fullName>
    </submittedName>
</protein>
<feature type="coiled-coil region" evidence="1">
    <location>
        <begin position="44"/>
        <end position="71"/>
    </location>
</feature>
<dbReference type="Proteomes" id="UP000554482">
    <property type="component" value="Unassembled WGS sequence"/>
</dbReference>
<dbReference type="PANTHER" id="PTHR22954">
    <property type="entry name" value="RETROVIRAL PROTEASE-RELATED"/>
    <property type="match status" value="1"/>
</dbReference>
<dbReference type="Pfam" id="PF03564">
    <property type="entry name" value="DUF1759"/>
    <property type="match status" value="1"/>
</dbReference>